<organism evidence="3 4">
    <name type="scientific">Pelomonas cellulosilytica</name>
    <dbReference type="NCBI Taxonomy" id="2906762"/>
    <lineage>
        <taxon>Bacteria</taxon>
        <taxon>Pseudomonadati</taxon>
        <taxon>Pseudomonadota</taxon>
        <taxon>Betaproteobacteria</taxon>
        <taxon>Burkholderiales</taxon>
        <taxon>Sphaerotilaceae</taxon>
        <taxon>Roseateles</taxon>
    </lineage>
</organism>
<proteinExistence type="predicted"/>
<sequence length="522" mass="56928">MTVPRALLDDDDVRHWRACARRFWLRRHSGTAPQPQDEDEPAADPAPGQPPRVPGVDRLVEGPGRAQALRASFPGLVSLAAPQDEAGWQQAVQATREHLAATELQGEAWALQGACLEWRGPGLPVRVRVDLITRGGAGFRIFRLRHATAGTEADVDAVALWWHVALKAGLRVQAGGLLLVDTGFVYPGHGLYAGLYREVDVGPSVGDRPVDDWLAALQQCDAGPQPPIPLGAPCGQRCEMMAACALPTPSLQVVSAEASLDIVGRELAAELRAEGHASLHTVPLQRLAAGRHRRAAQAVQWGCPVMEGDARAALRVVPGPRRWLRFETVGFAVPPWAGTQPYQILPFQWSCDAESPGGFIQHMDYLAGPDADPRRDFALSLMEHLGDHGPLLAYNAGFERNRLRELALRFDDLRPALEALAARIVDLFVLLREHYYHPAMAGSWSARSVFAAAVPQYGAHHFACAWRGQLLESPLQAFAAVQHKSVSVAERRAVFDSLRAHGRRHCAALRGLTRLLEDEASD</sequence>
<dbReference type="RefSeq" id="WP_233373916.1">
    <property type="nucleotide sequence ID" value="NZ_JAJTWU010000008.1"/>
</dbReference>
<keyword evidence="4" id="KW-1185">Reference proteome</keyword>
<evidence type="ECO:0000313" key="4">
    <source>
        <dbReference type="Proteomes" id="UP001200741"/>
    </source>
</evidence>
<comment type="caution">
    <text evidence="3">The sequence shown here is derived from an EMBL/GenBank/DDBJ whole genome shotgun (WGS) entry which is preliminary data.</text>
</comment>
<evidence type="ECO:0000259" key="2">
    <source>
        <dbReference type="Pfam" id="PF11074"/>
    </source>
</evidence>
<gene>
    <name evidence="3" type="ORF">LXT13_20550</name>
</gene>
<dbReference type="Pfam" id="PF11074">
    <property type="entry name" value="DUF2779"/>
    <property type="match status" value="1"/>
</dbReference>
<feature type="domain" description="DUF2779" evidence="2">
    <location>
        <begin position="323"/>
        <end position="445"/>
    </location>
</feature>
<feature type="region of interest" description="Disordered" evidence="1">
    <location>
        <begin position="28"/>
        <end position="54"/>
    </location>
</feature>
<dbReference type="EMBL" id="JAJTWU010000008">
    <property type="protein sequence ID" value="MCE4556794.1"/>
    <property type="molecule type" value="Genomic_DNA"/>
</dbReference>
<dbReference type="InterPro" id="IPR021301">
    <property type="entry name" value="DUF2779"/>
</dbReference>
<reference evidence="3 4" key="1">
    <citation type="submission" date="2021-12" db="EMBL/GenBank/DDBJ databases">
        <title>Genome seq of P8.</title>
        <authorList>
            <person name="Seo T."/>
        </authorList>
    </citation>
    <scope>NUCLEOTIDE SEQUENCE [LARGE SCALE GENOMIC DNA]</scope>
    <source>
        <strain evidence="3 4">P8</strain>
    </source>
</reference>
<accession>A0ABS8XVV4</accession>
<evidence type="ECO:0000313" key="3">
    <source>
        <dbReference type="EMBL" id="MCE4556794.1"/>
    </source>
</evidence>
<evidence type="ECO:0000256" key="1">
    <source>
        <dbReference type="SAM" id="MobiDB-lite"/>
    </source>
</evidence>
<name>A0ABS8XVV4_9BURK</name>
<dbReference type="Proteomes" id="UP001200741">
    <property type="component" value="Unassembled WGS sequence"/>
</dbReference>
<protein>
    <submittedName>
        <fullName evidence="3">DUF2779 domain-containing protein</fullName>
    </submittedName>
</protein>